<dbReference type="OrthoDB" id="5288100at2"/>
<dbReference type="InterPro" id="IPR014729">
    <property type="entry name" value="Rossmann-like_a/b/a_fold"/>
</dbReference>
<proteinExistence type="predicted"/>
<reference evidence="1 2" key="1">
    <citation type="submission" date="2019-07" db="EMBL/GenBank/DDBJ databases">
        <authorList>
            <person name="Huq M.A."/>
        </authorList>
    </citation>
    <scope>NUCLEOTIDE SEQUENCE [LARGE SCALE GENOMIC DNA]</scope>
    <source>
        <strain evidence="1 2">MAH-19</strain>
    </source>
</reference>
<dbReference type="PANTHER" id="PTHR38657:SF1">
    <property type="entry name" value="SLR1343 PROTEIN"/>
    <property type="match status" value="1"/>
</dbReference>
<dbReference type="Proteomes" id="UP000318733">
    <property type="component" value="Unassembled WGS sequence"/>
</dbReference>
<sequence length="511" mass="60228">MPKTLRFILGDQLNSNYSWFKEVNPNVTYLMMEVMQEQDYVMHHIQKILGFFAAMRNFAHQLSKKGHRVIYLKLDDADNKQFIDQNIHFQLNQHQIEKFEYQLPDEYRLDEQLKELCKGLSIPFEVADTEHFLTTRYEVKDFFGDQKKYLMENFYRHMRVRLDILMDGGKPAGNRWNFDTENRKKYDNKVPLPEVLVFDQDLSTLKEMADKMGVKYFGRVNEKEFAWPLSRAKALKALDNFCENLLPHFGTYEDAMLQEHISLFHSRLSFALNTKMIAPAEVIGAVITHWQQNKATITIEQVEGYIRQVIGWREFMRGVYWAKMPGFAQMNFFNAKRKLPQWFWTGETNMNCLKKCIGQSLDFAWAHHIQRLMVIGNFALIAGLNPDEVDEWYLGVYIDAIQWVEITNTRGMSQFADGGIIASKPYAGSAAYINKMSDYCKSCHYDHKKRHGEKACPYNSLYWDFFHRNTDKLKYNPRIGMMYKLLDKFTKAELEATLLQADEYLNRLDSL</sequence>
<dbReference type="InterPro" id="IPR007357">
    <property type="entry name" value="PhrB-like"/>
</dbReference>
<keyword evidence="2" id="KW-1185">Reference proteome</keyword>
<dbReference type="Gene3D" id="3.40.50.620">
    <property type="entry name" value="HUPs"/>
    <property type="match status" value="1"/>
</dbReference>
<accession>A0A556MXD4</accession>
<organism evidence="1 2">
    <name type="scientific">Mucilaginibacter corticis</name>
    <dbReference type="NCBI Taxonomy" id="2597670"/>
    <lineage>
        <taxon>Bacteria</taxon>
        <taxon>Pseudomonadati</taxon>
        <taxon>Bacteroidota</taxon>
        <taxon>Sphingobacteriia</taxon>
        <taxon>Sphingobacteriales</taxon>
        <taxon>Sphingobacteriaceae</taxon>
        <taxon>Mucilaginibacter</taxon>
    </lineage>
</organism>
<dbReference type="SUPFAM" id="SSF48173">
    <property type="entry name" value="Cryptochrome/photolyase FAD-binding domain"/>
    <property type="match status" value="1"/>
</dbReference>
<comment type="caution">
    <text evidence="1">The sequence shown here is derived from an EMBL/GenBank/DDBJ whole genome shotgun (WGS) entry which is preliminary data.</text>
</comment>
<dbReference type="PANTHER" id="PTHR38657">
    <property type="entry name" value="SLR1343 PROTEIN"/>
    <property type="match status" value="1"/>
</dbReference>
<dbReference type="AlphaFoldDB" id="A0A556MXD4"/>
<dbReference type="RefSeq" id="WP_144248152.1">
    <property type="nucleotide sequence ID" value="NZ_VLPK01000001.1"/>
</dbReference>
<evidence type="ECO:0000313" key="2">
    <source>
        <dbReference type="Proteomes" id="UP000318733"/>
    </source>
</evidence>
<dbReference type="EMBL" id="VLPK01000001">
    <property type="protein sequence ID" value="TSJ44590.1"/>
    <property type="molecule type" value="Genomic_DNA"/>
</dbReference>
<dbReference type="Gene3D" id="1.10.10.1710">
    <property type="entry name" value="Deoxyribodipyrimidine photolyase-related"/>
    <property type="match status" value="1"/>
</dbReference>
<dbReference type="InterPro" id="IPR052551">
    <property type="entry name" value="UV-DNA_repair_photolyase"/>
</dbReference>
<name>A0A556MXD4_9SPHI</name>
<dbReference type="Gene3D" id="1.25.40.80">
    <property type="match status" value="1"/>
</dbReference>
<dbReference type="InterPro" id="IPR036134">
    <property type="entry name" value="Crypto/Photolyase_FAD-like_sf"/>
</dbReference>
<evidence type="ECO:0000313" key="1">
    <source>
        <dbReference type="EMBL" id="TSJ44590.1"/>
    </source>
</evidence>
<gene>
    <name evidence="1" type="ORF">FO440_10575</name>
</gene>
<dbReference type="GO" id="GO:0016829">
    <property type="term" value="F:lyase activity"/>
    <property type="evidence" value="ECO:0007669"/>
    <property type="project" value="UniProtKB-KW"/>
</dbReference>
<keyword evidence="1" id="KW-0456">Lyase</keyword>
<protein>
    <submittedName>
        <fullName evidence="1">Cryptochrome/photolyase family protein</fullName>
    </submittedName>
</protein>
<dbReference type="Gene3D" id="1.10.579.10">
    <property type="entry name" value="DNA Cyclobutane Dipyrimidine Photolyase, subunit A, domain 3"/>
    <property type="match status" value="1"/>
</dbReference>
<dbReference type="Pfam" id="PF04244">
    <property type="entry name" value="DPRP"/>
    <property type="match status" value="1"/>
</dbReference>